<keyword evidence="2" id="KW-1185">Reference proteome</keyword>
<organism evidence="1 2">
    <name type="scientific">Mytilus coruscus</name>
    <name type="common">Sea mussel</name>
    <dbReference type="NCBI Taxonomy" id="42192"/>
    <lineage>
        <taxon>Eukaryota</taxon>
        <taxon>Metazoa</taxon>
        <taxon>Spiralia</taxon>
        <taxon>Lophotrochozoa</taxon>
        <taxon>Mollusca</taxon>
        <taxon>Bivalvia</taxon>
        <taxon>Autobranchia</taxon>
        <taxon>Pteriomorphia</taxon>
        <taxon>Mytilida</taxon>
        <taxon>Mytiloidea</taxon>
        <taxon>Mytilidae</taxon>
        <taxon>Mytilinae</taxon>
        <taxon>Mytilus</taxon>
    </lineage>
</organism>
<reference evidence="1 2" key="1">
    <citation type="submission" date="2020-06" db="EMBL/GenBank/DDBJ databases">
        <authorList>
            <person name="Li R."/>
            <person name="Bekaert M."/>
        </authorList>
    </citation>
    <scope>NUCLEOTIDE SEQUENCE [LARGE SCALE GENOMIC DNA]</scope>
    <source>
        <strain evidence="2">wild</strain>
    </source>
</reference>
<sequence length="351" mass="40109">MNVLVDTIRSGATFEGVVGEHYNIVSTASPTDITSQKTTSVTIGNKESRTIVMDKIPSSTSESAIEEDNEFMADDESCSSNTFERRIENDIFSSVKDKTDKVIKHRVSNIVLDETFNFRIDTNSLKTVKSRNDNIVMTKASISDFENLHNKDDKENIKRDIFCEKDNPLIRISTKHSSNKDDGEKLSKQVLQTRTKIKENGYKSKSMESQHDSRISYHSKHGCFEGTITTNVLNMDLQKEEFILPNIKPEELLGFSQEKFRTPRRRRRGSLEEDSFVSRLLDVDQPKTIREWLHYTNQMRAHASARVISGVVKLGRSQDVILVLDTSERMTGYFQKLKSAALQYVYGKCIE</sequence>
<protein>
    <submittedName>
        <fullName evidence="1">TMF1</fullName>
    </submittedName>
</protein>
<name>A0A6J8A0D4_MYTCO</name>
<evidence type="ECO:0000313" key="1">
    <source>
        <dbReference type="EMBL" id="CAC5358861.1"/>
    </source>
</evidence>
<dbReference type="AlphaFoldDB" id="A0A6J8A0D4"/>
<gene>
    <name evidence="1" type="ORF">MCOR_1934</name>
</gene>
<dbReference type="EMBL" id="CACVKT020000405">
    <property type="protein sequence ID" value="CAC5358861.1"/>
    <property type="molecule type" value="Genomic_DNA"/>
</dbReference>
<proteinExistence type="predicted"/>
<accession>A0A6J8A0D4</accession>
<dbReference type="Proteomes" id="UP000507470">
    <property type="component" value="Unassembled WGS sequence"/>
</dbReference>
<evidence type="ECO:0000313" key="2">
    <source>
        <dbReference type="Proteomes" id="UP000507470"/>
    </source>
</evidence>